<reference evidence="1" key="1">
    <citation type="journal article" date="2023" name="Plant J.">
        <title>Genome sequences and population genomics provide insights into the demographic history, inbreeding, and mutation load of two 'living fossil' tree species of Dipteronia.</title>
        <authorList>
            <person name="Feng Y."/>
            <person name="Comes H.P."/>
            <person name="Chen J."/>
            <person name="Zhu S."/>
            <person name="Lu R."/>
            <person name="Zhang X."/>
            <person name="Li P."/>
            <person name="Qiu J."/>
            <person name="Olsen K.M."/>
            <person name="Qiu Y."/>
        </authorList>
    </citation>
    <scope>NUCLEOTIDE SEQUENCE</scope>
    <source>
        <strain evidence="1">KIB01</strain>
    </source>
</reference>
<evidence type="ECO:0000313" key="2">
    <source>
        <dbReference type="Proteomes" id="UP001280121"/>
    </source>
</evidence>
<dbReference type="EMBL" id="JANJYI010000002">
    <property type="protein sequence ID" value="KAK2659288.1"/>
    <property type="molecule type" value="Genomic_DNA"/>
</dbReference>
<evidence type="ECO:0000313" key="1">
    <source>
        <dbReference type="EMBL" id="KAK2659288.1"/>
    </source>
</evidence>
<accession>A0AAD9XHV6</accession>
<name>A0AAD9XHV6_9ROSI</name>
<organism evidence="1 2">
    <name type="scientific">Dipteronia dyeriana</name>
    <dbReference type="NCBI Taxonomy" id="168575"/>
    <lineage>
        <taxon>Eukaryota</taxon>
        <taxon>Viridiplantae</taxon>
        <taxon>Streptophyta</taxon>
        <taxon>Embryophyta</taxon>
        <taxon>Tracheophyta</taxon>
        <taxon>Spermatophyta</taxon>
        <taxon>Magnoliopsida</taxon>
        <taxon>eudicotyledons</taxon>
        <taxon>Gunneridae</taxon>
        <taxon>Pentapetalae</taxon>
        <taxon>rosids</taxon>
        <taxon>malvids</taxon>
        <taxon>Sapindales</taxon>
        <taxon>Sapindaceae</taxon>
        <taxon>Hippocastanoideae</taxon>
        <taxon>Acereae</taxon>
        <taxon>Dipteronia</taxon>
    </lineage>
</organism>
<protein>
    <submittedName>
        <fullName evidence="1">Uncharacterized protein</fullName>
    </submittedName>
</protein>
<sequence>MLTALEGRKNVHVVVCGVAKHLLGSEADKGTIWRIGTGVTVSVFGDRWLPRPTTFQVYTPKVHNDLILVSHLKNSTGAWNVPLISDVFFRDDTDNIYLSRLAVVPRMMPFASILRRMENIELKVAVDLGLIFAIETRLLLVTIESYSLGVVNLINTLVAVDVGSIIWDIKDHLKIMNRNKVDLMPILGNVVAYKLSKITVSVDDDCFWMESCPPSLGR</sequence>
<dbReference type="Proteomes" id="UP001280121">
    <property type="component" value="Unassembled WGS sequence"/>
</dbReference>
<dbReference type="AlphaFoldDB" id="A0AAD9XHV6"/>
<gene>
    <name evidence="1" type="ORF">Ddye_005821</name>
</gene>
<proteinExistence type="predicted"/>
<comment type="caution">
    <text evidence="1">The sequence shown here is derived from an EMBL/GenBank/DDBJ whole genome shotgun (WGS) entry which is preliminary data.</text>
</comment>
<keyword evidence="2" id="KW-1185">Reference proteome</keyword>